<dbReference type="InParanoid" id="A0A0G4EP51"/>
<evidence type="ECO:0000313" key="3">
    <source>
        <dbReference type="Proteomes" id="UP000041254"/>
    </source>
</evidence>
<protein>
    <submittedName>
        <fullName evidence="2">Uncharacterized protein</fullName>
    </submittedName>
</protein>
<feature type="compositionally biased region" description="Low complexity" evidence="1">
    <location>
        <begin position="63"/>
        <end position="72"/>
    </location>
</feature>
<feature type="region of interest" description="Disordered" evidence="1">
    <location>
        <begin position="53"/>
        <end position="72"/>
    </location>
</feature>
<reference evidence="2 3" key="1">
    <citation type="submission" date="2014-11" db="EMBL/GenBank/DDBJ databases">
        <authorList>
            <person name="Zhu J."/>
            <person name="Qi W."/>
            <person name="Song R."/>
        </authorList>
    </citation>
    <scope>NUCLEOTIDE SEQUENCE [LARGE SCALE GENOMIC DNA]</scope>
</reference>
<organism evidence="2 3">
    <name type="scientific">Vitrella brassicaformis (strain CCMP3155)</name>
    <dbReference type="NCBI Taxonomy" id="1169540"/>
    <lineage>
        <taxon>Eukaryota</taxon>
        <taxon>Sar</taxon>
        <taxon>Alveolata</taxon>
        <taxon>Colpodellida</taxon>
        <taxon>Vitrellaceae</taxon>
        <taxon>Vitrella</taxon>
    </lineage>
</organism>
<feature type="compositionally biased region" description="Basic and acidic residues" evidence="1">
    <location>
        <begin position="21"/>
        <end position="47"/>
    </location>
</feature>
<dbReference type="Proteomes" id="UP000041254">
    <property type="component" value="Unassembled WGS sequence"/>
</dbReference>
<proteinExistence type="predicted"/>
<dbReference type="AlphaFoldDB" id="A0A0G4EP51"/>
<gene>
    <name evidence="2" type="ORF">Vbra_2912</name>
</gene>
<dbReference type="EMBL" id="CDMY01000275">
    <property type="protein sequence ID" value="CEL99204.1"/>
    <property type="molecule type" value="Genomic_DNA"/>
</dbReference>
<sequence>MRRRQTQHTRHKTMVAKARRRSEDEQHAHRRAIEARKVDRQRKREAFQESILAMQEARRQSARRQSGQRANR</sequence>
<accession>A0A0G4EP51</accession>
<feature type="region of interest" description="Disordered" evidence="1">
    <location>
        <begin position="1"/>
        <end position="47"/>
    </location>
</feature>
<evidence type="ECO:0000313" key="2">
    <source>
        <dbReference type="EMBL" id="CEL99204.1"/>
    </source>
</evidence>
<evidence type="ECO:0000256" key="1">
    <source>
        <dbReference type="SAM" id="MobiDB-lite"/>
    </source>
</evidence>
<feature type="compositionally biased region" description="Basic residues" evidence="1">
    <location>
        <begin position="1"/>
        <end position="20"/>
    </location>
</feature>
<dbReference type="VEuPathDB" id="CryptoDB:Vbra_2912"/>
<keyword evidence="3" id="KW-1185">Reference proteome</keyword>
<name>A0A0G4EP51_VITBC</name>